<reference evidence="2 3" key="2">
    <citation type="submission" date="2019-04" db="EMBL/GenBank/DDBJ databases">
        <title>The genome sequence of big-headed turtle.</title>
        <authorList>
            <person name="Gong S."/>
        </authorList>
    </citation>
    <scope>NUCLEOTIDE SEQUENCE [LARGE SCALE GENOMIC DNA]</scope>
    <source>
        <strain evidence="2">DO16091913</strain>
        <tissue evidence="2">Muscle</tissue>
    </source>
</reference>
<evidence type="ECO:0000259" key="1">
    <source>
        <dbReference type="Pfam" id="PF21895"/>
    </source>
</evidence>
<dbReference type="STRING" id="55544.A0A4D9DCU2"/>
<evidence type="ECO:0000313" key="3">
    <source>
        <dbReference type="Proteomes" id="UP000297703"/>
    </source>
</evidence>
<accession>A0A4D9DCU2</accession>
<dbReference type="OrthoDB" id="1110113at2759"/>
<name>A0A4D9DCU2_9SAUR</name>
<dbReference type="GO" id="GO:0004489">
    <property type="term" value="F:methylenetetrahydrofolate reductase [NAD(P)H] activity"/>
    <property type="evidence" value="ECO:0007669"/>
    <property type="project" value="TreeGrafter"/>
</dbReference>
<dbReference type="InterPro" id="IPR053806">
    <property type="entry name" value="MTHFR_C"/>
</dbReference>
<evidence type="ECO:0000313" key="2">
    <source>
        <dbReference type="EMBL" id="TFJ95160.1"/>
    </source>
</evidence>
<dbReference type="GO" id="GO:0071949">
    <property type="term" value="F:FAD binding"/>
    <property type="evidence" value="ECO:0007669"/>
    <property type="project" value="TreeGrafter"/>
</dbReference>
<dbReference type="AlphaFoldDB" id="A0A4D9DCU2"/>
<sequence length="104" mass="11758">MSFGFCFLPPTQAYLEFFTSSENITALLKVLKTKKYELRVNYHIVNVRGENITNAPDLQPNAVTWGIFPGREIIQPTVVDPVSFMYWKVRASLQLTFNVSSPGG</sequence>
<protein>
    <submittedName>
        <fullName evidence="2">Methylenetetrahydrofolate reductase</fullName>
    </submittedName>
</protein>
<gene>
    <name evidence="2" type="ORF">DR999_PMT23398</name>
</gene>
<organism evidence="2 3">
    <name type="scientific">Platysternon megacephalum</name>
    <name type="common">big-headed turtle</name>
    <dbReference type="NCBI Taxonomy" id="55544"/>
    <lineage>
        <taxon>Eukaryota</taxon>
        <taxon>Metazoa</taxon>
        <taxon>Chordata</taxon>
        <taxon>Craniata</taxon>
        <taxon>Vertebrata</taxon>
        <taxon>Euteleostomi</taxon>
        <taxon>Archelosauria</taxon>
        <taxon>Testudinata</taxon>
        <taxon>Testudines</taxon>
        <taxon>Cryptodira</taxon>
        <taxon>Durocryptodira</taxon>
        <taxon>Testudinoidea</taxon>
        <taxon>Platysternidae</taxon>
        <taxon>Platysternon</taxon>
    </lineage>
</organism>
<dbReference type="PANTHER" id="PTHR45754">
    <property type="entry name" value="METHYLENETETRAHYDROFOLATE REDUCTASE"/>
    <property type="match status" value="1"/>
</dbReference>
<dbReference type="GO" id="GO:0005829">
    <property type="term" value="C:cytosol"/>
    <property type="evidence" value="ECO:0007669"/>
    <property type="project" value="TreeGrafter"/>
</dbReference>
<dbReference type="Pfam" id="PF21895">
    <property type="entry name" value="MTHFR_C"/>
    <property type="match status" value="1"/>
</dbReference>
<proteinExistence type="predicted"/>
<comment type="caution">
    <text evidence="2">The sequence shown here is derived from an EMBL/GenBank/DDBJ whole genome shotgun (WGS) entry which is preliminary data.</text>
</comment>
<dbReference type="GO" id="GO:0035999">
    <property type="term" value="P:tetrahydrofolate interconversion"/>
    <property type="evidence" value="ECO:0007669"/>
    <property type="project" value="TreeGrafter"/>
</dbReference>
<dbReference type="GO" id="GO:0009086">
    <property type="term" value="P:methionine biosynthetic process"/>
    <property type="evidence" value="ECO:0007669"/>
    <property type="project" value="TreeGrafter"/>
</dbReference>
<reference evidence="2 3" key="1">
    <citation type="submission" date="2019-04" db="EMBL/GenBank/DDBJ databases">
        <title>Draft genome of the big-headed turtle Platysternon megacephalum.</title>
        <authorList>
            <person name="Gong S."/>
        </authorList>
    </citation>
    <scope>NUCLEOTIDE SEQUENCE [LARGE SCALE GENOMIC DNA]</scope>
    <source>
        <strain evidence="2">DO16091913</strain>
        <tissue evidence="2">Muscle</tissue>
    </source>
</reference>
<feature type="domain" description="MTHFR SAM-binding regulatory" evidence="1">
    <location>
        <begin position="12"/>
        <end position="91"/>
    </location>
</feature>
<keyword evidence="3" id="KW-1185">Reference proteome</keyword>
<dbReference type="Proteomes" id="UP000297703">
    <property type="component" value="Unassembled WGS sequence"/>
</dbReference>
<dbReference type="EMBL" id="QXTE01012956">
    <property type="protein sequence ID" value="TFJ95160.1"/>
    <property type="molecule type" value="Genomic_DNA"/>
</dbReference>
<dbReference type="PANTHER" id="PTHR45754:SF3">
    <property type="entry name" value="METHYLENETETRAHYDROFOLATE REDUCTASE (NADPH)"/>
    <property type="match status" value="1"/>
</dbReference>